<accession>A0AAD3H7T7</accession>
<dbReference type="InterPro" id="IPR024079">
    <property type="entry name" value="MetalloPept_cat_dom_sf"/>
</dbReference>
<feature type="chain" id="PRO_5042166852" description="Peptidyl-Asp metalloendopeptidase" evidence="2">
    <location>
        <begin position="24"/>
        <end position="562"/>
    </location>
</feature>
<evidence type="ECO:0000313" key="4">
    <source>
        <dbReference type="Proteomes" id="UP001054902"/>
    </source>
</evidence>
<keyword evidence="2" id="KW-0732">Signal</keyword>
<dbReference type="PANTHER" id="PTHR48148">
    <property type="entry name" value="KERATINOCYTE PROLINE-RICH PROTEIN"/>
    <property type="match status" value="1"/>
</dbReference>
<dbReference type="AlphaFoldDB" id="A0AAD3H7T7"/>
<dbReference type="EMBL" id="BLLK01000047">
    <property type="protein sequence ID" value="GFH53416.1"/>
    <property type="molecule type" value="Genomic_DNA"/>
</dbReference>
<name>A0AAD3H7T7_9STRA</name>
<comment type="caution">
    <text evidence="3">The sequence shown here is derived from an EMBL/GenBank/DDBJ whole genome shotgun (WGS) entry which is preliminary data.</text>
</comment>
<dbReference type="Gene3D" id="3.40.390.10">
    <property type="entry name" value="Collagenase (Catalytic Domain)"/>
    <property type="match status" value="1"/>
</dbReference>
<gene>
    <name evidence="3" type="ORF">CTEN210_09892</name>
</gene>
<reference evidence="3 4" key="1">
    <citation type="journal article" date="2021" name="Sci. Rep.">
        <title>The genome of the diatom Chaetoceros tenuissimus carries an ancient integrated fragment of an extant virus.</title>
        <authorList>
            <person name="Hongo Y."/>
            <person name="Kimura K."/>
            <person name="Takaki Y."/>
            <person name="Yoshida Y."/>
            <person name="Baba S."/>
            <person name="Kobayashi G."/>
            <person name="Nagasaki K."/>
            <person name="Hano T."/>
            <person name="Tomaru Y."/>
        </authorList>
    </citation>
    <scope>NUCLEOTIDE SEQUENCE [LARGE SCALE GENOMIC DNA]</scope>
    <source>
        <strain evidence="3 4">NIES-3715</strain>
    </source>
</reference>
<protein>
    <recommendedName>
        <fullName evidence="5">Peptidyl-Asp metalloendopeptidase</fullName>
    </recommendedName>
</protein>
<feature type="signal peptide" evidence="2">
    <location>
        <begin position="1"/>
        <end position="23"/>
    </location>
</feature>
<dbReference type="SUPFAM" id="SSF55486">
    <property type="entry name" value="Metalloproteases ('zincins'), catalytic domain"/>
    <property type="match status" value="1"/>
</dbReference>
<dbReference type="GO" id="GO:0008237">
    <property type="term" value="F:metallopeptidase activity"/>
    <property type="evidence" value="ECO:0007669"/>
    <property type="project" value="InterPro"/>
</dbReference>
<dbReference type="PANTHER" id="PTHR48148:SF2">
    <property type="entry name" value="PA14 DOMAIN-CONTAINING PROTEIN"/>
    <property type="match status" value="1"/>
</dbReference>
<evidence type="ECO:0008006" key="5">
    <source>
        <dbReference type="Google" id="ProtNLM"/>
    </source>
</evidence>
<evidence type="ECO:0000256" key="1">
    <source>
        <dbReference type="SAM" id="MobiDB-lite"/>
    </source>
</evidence>
<dbReference type="PROSITE" id="PS51257">
    <property type="entry name" value="PROKAR_LIPOPROTEIN"/>
    <property type="match status" value="1"/>
</dbReference>
<evidence type="ECO:0000256" key="2">
    <source>
        <dbReference type="SAM" id="SignalP"/>
    </source>
</evidence>
<dbReference type="Pfam" id="PF13582">
    <property type="entry name" value="Reprolysin_3"/>
    <property type="match status" value="1"/>
</dbReference>
<sequence length="562" mass="58579">MVSFTKSALATILSLSALSTVSAAGCGMNVGGAPGLSNPKSKRPVDVSDLPPGCDTGATVQVTTSNGRKMFKAKPNAAASGFYGESDDGSSIQYIRGNSGAVFGSIVDLDDNTVSSIQVDADGNQFVTVTNSNDFPEEADPEDRRLLAEVDAEADSAATTVASIDKKLRGSRKLVDDGSVMDVLVLYTPKAECRNSGLAAGCTRTATTAANMKARIELAITETNQGYVASGVQTSLRAAHPDVAVFYDYVEPSFSDSLSHIRTQGEASGTTINSLRAQYNADFVALIIDDPQYCGIAYLGPRKDLMYSVTGWNCATGYYSFGHEIGHNMGLNHDRGTSSACTNTNTNYGYRDPQARFRSVLAYNCNSGQCDNNPGGGCTRVNRYSGTASFWNGNAAGNASNDNVKQINSVKVAVSQYFNSGPTPTPAPTKSPTPNPTLPPTLAPSPSPTASPTSSPSKAPTPAPTEPTPAPTTAAPTKSPTPAPTQNCTTLGKNQCGLYSYCAWSGRFKECRFNTSSPVSSPVAEPTTGGPGPGECTASGLACDGNCCNGCQRNGRWANTCK</sequence>
<keyword evidence="4" id="KW-1185">Reference proteome</keyword>
<organism evidence="3 4">
    <name type="scientific">Chaetoceros tenuissimus</name>
    <dbReference type="NCBI Taxonomy" id="426638"/>
    <lineage>
        <taxon>Eukaryota</taxon>
        <taxon>Sar</taxon>
        <taxon>Stramenopiles</taxon>
        <taxon>Ochrophyta</taxon>
        <taxon>Bacillariophyta</taxon>
        <taxon>Coscinodiscophyceae</taxon>
        <taxon>Chaetocerotophycidae</taxon>
        <taxon>Chaetocerotales</taxon>
        <taxon>Chaetocerotaceae</taxon>
        <taxon>Chaetoceros</taxon>
    </lineage>
</organism>
<feature type="compositionally biased region" description="Pro residues" evidence="1">
    <location>
        <begin position="423"/>
        <end position="449"/>
    </location>
</feature>
<evidence type="ECO:0000313" key="3">
    <source>
        <dbReference type="EMBL" id="GFH53416.1"/>
    </source>
</evidence>
<dbReference type="Proteomes" id="UP001054902">
    <property type="component" value="Unassembled WGS sequence"/>
</dbReference>
<feature type="region of interest" description="Disordered" evidence="1">
    <location>
        <begin position="418"/>
        <end position="487"/>
    </location>
</feature>
<feature type="compositionally biased region" description="Low complexity" evidence="1">
    <location>
        <begin position="471"/>
        <end position="480"/>
    </location>
</feature>
<feature type="compositionally biased region" description="Pro residues" evidence="1">
    <location>
        <begin position="459"/>
        <end position="470"/>
    </location>
</feature>
<proteinExistence type="predicted"/>